<feature type="coiled-coil region" evidence="5">
    <location>
        <begin position="274"/>
        <end position="343"/>
    </location>
</feature>
<organism evidence="8 9">
    <name type="scientific">Elysia crispata</name>
    <name type="common">lettuce slug</name>
    <dbReference type="NCBI Taxonomy" id="231223"/>
    <lineage>
        <taxon>Eukaryota</taxon>
        <taxon>Metazoa</taxon>
        <taxon>Spiralia</taxon>
        <taxon>Lophotrochozoa</taxon>
        <taxon>Mollusca</taxon>
        <taxon>Gastropoda</taxon>
        <taxon>Heterobranchia</taxon>
        <taxon>Euthyneura</taxon>
        <taxon>Panpulmonata</taxon>
        <taxon>Sacoglossa</taxon>
        <taxon>Placobranchoidea</taxon>
        <taxon>Plakobranchidae</taxon>
        <taxon>Elysia</taxon>
    </lineage>
</organism>
<feature type="region of interest" description="Disordered" evidence="6">
    <location>
        <begin position="516"/>
        <end position="554"/>
    </location>
</feature>
<proteinExistence type="predicted"/>
<feature type="compositionally biased region" description="Low complexity" evidence="6">
    <location>
        <begin position="260"/>
        <end position="272"/>
    </location>
</feature>
<keyword evidence="5" id="KW-0175">Coiled coil</keyword>
<gene>
    <name evidence="8" type="ORF">RRG08_023807</name>
</gene>
<feature type="domain" description="BHLH" evidence="7">
    <location>
        <begin position="162"/>
        <end position="214"/>
    </location>
</feature>
<feature type="compositionally biased region" description="Low complexity" evidence="6">
    <location>
        <begin position="459"/>
        <end position="482"/>
    </location>
</feature>
<dbReference type="FunFam" id="4.10.280.10:FF:000029">
    <property type="entry name" value="Achaete-scute family bHLH transcription factor 1"/>
    <property type="match status" value="1"/>
</dbReference>
<dbReference type="InterPro" id="IPR011598">
    <property type="entry name" value="bHLH_dom"/>
</dbReference>
<accession>A0AAE0ZW20</accession>
<protein>
    <recommendedName>
        <fullName evidence="7">BHLH domain-containing protein</fullName>
    </recommendedName>
</protein>
<comment type="caution">
    <text evidence="8">The sequence shown here is derived from an EMBL/GenBank/DDBJ whole genome shotgun (WGS) entry which is preliminary data.</text>
</comment>
<feature type="region of interest" description="Disordered" evidence="6">
    <location>
        <begin position="225"/>
        <end position="272"/>
    </location>
</feature>
<feature type="region of interest" description="Disordered" evidence="6">
    <location>
        <begin position="452"/>
        <end position="482"/>
    </location>
</feature>
<dbReference type="EMBL" id="JAWDGP010003216">
    <property type="protein sequence ID" value="KAK3776455.1"/>
    <property type="molecule type" value="Genomic_DNA"/>
</dbReference>
<name>A0AAE0ZW20_9GAST</name>
<dbReference type="PROSITE" id="PS50888">
    <property type="entry name" value="BHLH"/>
    <property type="match status" value="1"/>
</dbReference>
<dbReference type="CDD" id="cd19723">
    <property type="entry name" value="bHLH_TS_ASCL1_like"/>
    <property type="match status" value="1"/>
</dbReference>
<dbReference type="Pfam" id="PF00010">
    <property type="entry name" value="HLH"/>
    <property type="match status" value="1"/>
</dbReference>
<evidence type="ECO:0000256" key="4">
    <source>
        <dbReference type="ARBA" id="ARBA00023242"/>
    </source>
</evidence>
<dbReference type="AlphaFoldDB" id="A0AAE0ZW20"/>
<evidence type="ECO:0000256" key="3">
    <source>
        <dbReference type="ARBA" id="ARBA00023125"/>
    </source>
</evidence>
<keyword evidence="9" id="KW-1185">Reference proteome</keyword>
<reference evidence="8" key="1">
    <citation type="journal article" date="2023" name="G3 (Bethesda)">
        <title>A reference genome for the long-term kleptoplast-retaining sea slug Elysia crispata morphotype clarki.</title>
        <authorList>
            <person name="Eastman K.E."/>
            <person name="Pendleton A.L."/>
            <person name="Shaikh M.A."/>
            <person name="Suttiyut T."/>
            <person name="Ogas R."/>
            <person name="Tomko P."/>
            <person name="Gavelis G."/>
            <person name="Widhalm J.R."/>
            <person name="Wisecaver J.H."/>
        </authorList>
    </citation>
    <scope>NUCLEOTIDE SEQUENCE</scope>
    <source>
        <strain evidence="8">ECLA1</strain>
    </source>
</reference>
<dbReference type="SUPFAM" id="SSF47459">
    <property type="entry name" value="HLH, helix-loop-helix DNA-binding domain"/>
    <property type="match status" value="1"/>
</dbReference>
<evidence type="ECO:0000256" key="6">
    <source>
        <dbReference type="SAM" id="MobiDB-lite"/>
    </source>
</evidence>
<dbReference type="InterPro" id="IPR036638">
    <property type="entry name" value="HLH_DNA-bd_sf"/>
</dbReference>
<dbReference type="PANTHER" id="PTHR24330:SF19">
    <property type="entry name" value="MEDIATOR OF RNA POLYMERASE II TRANSCRIPTION SUBUNIT 29"/>
    <property type="match status" value="1"/>
</dbReference>
<dbReference type="GO" id="GO:0046983">
    <property type="term" value="F:protein dimerization activity"/>
    <property type="evidence" value="ECO:0007669"/>
    <property type="project" value="InterPro"/>
</dbReference>
<feature type="region of interest" description="Disordered" evidence="6">
    <location>
        <begin position="355"/>
        <end position="416"/>
    </location>
</feature>
<evidence type="ECO:0000256" key="1">
    <source>
        <dbReference type="ARBA" id="ARBA00004123"/>
    </source>
</evidence>
<evidence type="ECO:0000259" key="7">
    <source>
        <dbReference type="PROSITE" id="PS50888"/>
    </source>
</evidence>
<feature type="compositionally biased region" description="Polar residues" evidence="6">
    <location>
        <begin position="236"/>
        <end position="259"/>
    </location>
</feature>
<dbReference type="Gene3D" id="4.10.280.10">
    <property type="entry name" value="Helix-loop-helix DNA-binding domain"/>
    <property type="match status" value="1"/>
</dbReference>
<dbReference type="SMART" id="SM00353">
    <property type="entry name" value="HLH"/>
    <property type="match status" value="1"/>
</dbReference>
<evidence type="ECO:0000256" key="5">
    <source>
        <dbReference type="SAM" id="Coils"/>
    </source>
</evidence>
<evidence type="ECO:0000256" key="2">
    <source>
        <dbReference type="ARBA" id="ARBA00022902"/>
    </source>
</evidence>
<sequence length="975" mass="108098">MAPHSGAKLLPMLPASAKPRAPASLLPSALTTTTASTLQQLVASSTTSSSSASVLSKSLLQTASSLTATSTTTSSNSPSATTSVSTISIPVSAFHDPNSNVITITPYIFVKTATVAEQMQALRQDKKLPKQVEPAGTTGGALRVKRRADISSKLGLPDAKPASVSRRNARERNRVKQVNLGFETLREHVPNGKKNKKMSKVQTLRSAAQYIKDLYMILHGELPELGSPADIDETEPSSPLDNSMCSVSDTDNDFNVGSPEQQHQQQQLQQSQLLEQSEQMLMQQESLIQQKDQQDHILNEQKQQLVHQPQQLMQGYEEQLFQLQQQQQENQLQQKQIIRTEQQLFQTLSLVNQPESMDTTESEHIAMSSSSAPSPITSPIFRHASKEQDSEMQDDPSNEQVQRQLHMQQQQQHFSQLQQQKELQQKLLRQHQEQQKKKQLLQLQREEKQQEQLEKQQEKQQNLLKSQMRQQKQRTTQIRQKQQPLILKKESLSVLQQQLNRGNISQLQRLQAHLHDQAQQLQQTPTPQPQQQTVHLEQQQQQQQQQQQLQQPSQQINFDPSAVRTDAMTCSSTNFGFSRSASTSSDVQLPDTPLSVYAASGNVSGNSPIPGSPLVFGGRKSHGESPLPGTPVTFTELSPVSLEDDQCENYMNLTSNEPPHPIPLQNHQHQTTISDFVRVDQPRGMQQFGLSARNQLLSDGCNDTNGVDVPTSPSMLQPTSYINDNNMNIITTPPPNPTDFEALHTYYKAIHTEHFIKTPSLESNSSVTSSDVDLTITGNSVCYNSNNNNNNGSCYDDNGGNNIDTYDNLDGEALQDISNWISELCNQGMHGAELCDYLKLRDSKATKAVSLSHSGVTPAAEFTVPSDQRARASTEGPCRVARPRLPQIRLPLQNRRGRSIIESARLLYMIGPVLKDNAAFCHATFNLPLDLSAVLLHQDSSQCCGRHSSSQLGVLRTTRAAVVATVTTAPSGSVV</sequence>
<dbReference type="GO" id="GO:0003677">
    <property type="term" value="F:DNA binding"/>
    <property type="evidence" value="ECO:0007669"/>
    <property type="project" value="UniProtKB-KW"/>
</dbReference>
<dbReference type="GO" id="GO:0007399">
    <property type="term" value="P:nervous system development"/>
    <property type="evidence" value="ECO:0007669"/>
    <property type="project" value="UniProtKB-KW"/>
</dbReference>
<feature type="compositionally biased region" description="Low complexity" evidence="6">
    <location>
        <begin position="365"/>
        <end position="378"/>
    </location>
</feature>
<dbReference type="PANTHER" id="PTHR24330">
    <property type="entry name" value="HOMEOBOX PROTEIN BARH-LIKE"/>
    <property type="match status" value="1"/>
</dbReference>
<comment type="subcellular location">
    <subcellularLocation>
        <location evidence="1">Nucleus</location>
    </subcellularLocation>
</comment>
<dbReference type="InterPro" id="IPR052145">
    <property type="entry name" value="Mediator/Homeobox_domain"/>
</dbReference>
<keyword evidence="4" id="KW-0539">Nucleus</keyword>
<feature type="compositionally biased region" description="Low complexity" evidence="6">
    <location>
        <begin position="399"/>
        <end position="416"/>
    </location>
</feature>
<evidence type="ECO:0000313" key="9">
    <source>
        <dbReference type="Proteomes" id="UP001283361"/>
    </source>
</evidence>
<keyword evidence="2" id="KW-0524">Neurogenesis</keyword>
<keyword evidence="3" id="KW-0238">DNA-binding</keyword>
<evidence type="ECO:0000313" key="8">
    <source>
        <dbReference type="EMBL" id="KAK3776455.1"/>
    </source>
</evidence>
<dbReference type="GO" id="GO:0005634">
    <property type="term" value="C:nucleus"/>
    <property type="evidence" value="ECO:0007669"/>
    <property type="project" value="UniProtKB-SubCell"/>
</dbReference>
<dbReference type="Proteomes" id="UP001283361">
    <property type="component" value="Unassembled WGS sequence"/>
</dbReference>